<dbReference type="PATRIC" id="fig|502800.11.peg.1763"/>
<dbReference type="AlphaFoldDB" id="A0A0H3B1P7"/>
<proteinExistence type="predicted"/>
<reference evidence="1" key="1">
    <citation type="submission" date="2008-02" db="EMBL/GenBank/DDBJ databases">
        <title>Complete sequence of Yersinia pseudotuberculosis YPIII.</title>
        <authorList>
            <consortium name="US DOE Joint Genome Institute"/>
            <person name="Challacombe J.F."/>
            <person name="Bruce D."/>
            <person name="Detter J.C."/>
            <person name="Green L."/>
            <person name="Land M."/>
            <person name="Munk C."/>
            <person name="Lindler L.E."/>
            <person name="Nikolich M.P."/>
            <person name="Brettin T."/>
        </authorList>
    </citation>
    <scope>NUCLEOTIDE SEQUENCE</scope>
    <source>
        <strain evidence="1">YPIII</strain>
    </source>
</reference>
<evidence type="ECO:0000313" key="1">
    <source>
        <dbReference type="EMBL" id="ACA67428.1"/>
    </source>
</evidence>
<organism evidence="1">
    <name type="scientific">Yersinia pseudotuberculosis serotype O:3 (strain YPIII)</name>
    <dbReference type="NCBI Taxonomy" id="502800"/>
    <lineage>
        <taxon>Bacteria</taxon>
        <taxon>Pseudomonadati</taxon>
        <taxon>Pseudomonadota</taxon>
        <taxon>Gammaproteobacteria</taxon>
        <taxon>Enterobacterales</taxon>
        <taxon>Yersiniaceae</taxon>
        <taxon>Yersinia</taxon>
    </lineage>
</organism>
<dbReference type="KEGG" id="ypy:YPK_1130"/>
<sequence>MTLVFIKILIEIIFVINDWSYKLDRGRYCGEINLHIRMCGF</sequence>
<name>A0A0H3B1P7_YERPY</name>
<protein>
    <submittedName>
        <fullName evidence="1">Uncharacterized protein</fullName>
    </submittedName>
</protein>
<dbReference type="EMBL" id="CP000950">
    <property type="protein sequence ID" value="ACA67428.1"/>
    <property type="molecule type" value="Genomic_DNA"/>
</dbReference>
<accession>A0A0H3B1P7</accession>
<gene>
    <name evidence="1" type="ordered locus">YPK_1130</name>
</gene>